<organism evidence="8 9">
    <name type="scientific">Rattus norvegicus</name>
    <name type="common">Rat</name>
    <dbReference type="NCBI Taxonomy" id="10116"/>
    <lineage>
        <taxon>Eukaryota</taxon>
        <taxon>Metazoa</taxon>
        <taxon>Chordata</taxon>
        <taxon>Craniata</taxon>
        <taxon>Vertebrata</taxon>
        <taxon>Euteleostomi</taxon>
        <taxon>Mammalia</taxon>
        <taxon>Eutheria</taxon>
        <taxon>Euarchontoglires</taxon>
        <taxon>Glires</taxon>
        <taxon>Rodentia</taxon>
        <taxon>Myomorpha</taxon>
        <taxon>Muroidea</taxon>
        <taxon>Muridae</taxon>
        <taxon>Murinae</taxon>
        <taxon>Rattus</taxon>
    </lineage>
</organism>
<reference evidence="8" key="1">
    <citation type="submission" date="2024-01" db="EMBL/GenBank/DDBJ databases">
        <title>GRCr8: a new rat reference genome assembly contstructed from accurate long reads and long range scaffolding.</title>
        <authorList>
            <person name="Doris P.A."/>
            <person name="Kalbfleisch T."/>
            <person name="Li K."/>
            <person name="Howe K."/>
            <person name="Wood J."/>
        </authorList>
    </citation>
    <scope>NUCLEOTIDE SEQUENCE [LARGE SCALE GENOMIC DNA]</scope>
    <source>
        <strain evidence="8">Brown Norway</strain>
    </source>
</reference>
<feature type="region of interest" description="Disordered" evidence="5">
    <location>
        <begin position="371"/>
        <end position="405"/>
    </location>
</feature>
<evidence type="ECO:0000313" key="9">
    <source>
        <dbReference type="Proteomes" id="UP000002494"/>
    </source>
</evidence>
<dbReference type="PANTHER" id="PTHR12101">
    <property type="entry name" value="POPEYE DOMAIN CONTAINING PROTEIN"/>
    <property type="match status" value="1"/>
</dbReference>
<dbReference type="RGD" id="735226">
    <property type="gene designation" value="Popdc2"/>
</dbReference>
<evidence type="ECO:0000313" key="10">
    <source>
        <dbReference type="RGD" id="735226"/>
    </source>
</evidence>
<evidence type="ECO:0000256" key="4">
    <source>
        <dbReference type="ARBA" id="ARBA00023136"/>
    </source>
</evidence>
<dbReference type="RefSeq" id="XP_008766955.1">
    <property type="nucleotide sequence ID" value="XM_008768733.4"/>
</dbReference>
<dbReference type="InterPro" id="IPR006916">
    <property type="entry name" value="POPDC1-3"/>
</dbReference>
<evidence type="ECO:0000256" key="6">
    <source>
        <dbReference type="SAM" id="Phobius"/>
    </source>
</evidence>
<name>A0A8I6GG90_RAT</name>
<protein>
    <submittedName>
        <fullName evidence="8">Popeye domain containing 2</fullName>
    </submittedName>
</protein>
<dbReference type="PANTHER" id="PTHR12101:SF15">
    <property type="entry name" value="POPEYE DOMAIN-CONTAINING PROTEIN 2"/>
    <property type="match status" value="1"/>
</dbReference>
<dbReference type="GO" id="GO:0016020">
    <property type="term" value="C:membrane"/>
    <property type="evidence" value="ECO:0007669"/>
    <property type="project" value="UniProtKB-SubCell"/>
</dbReference>
<reference evidence="8" key="2">
    <citation type="submission" date="2025-08" db="UniProtKB">
        <authorList>
            <consortium name="Ensembl"/>
        </authorList>
    </citation>
    <scope>IDENTIFICATION</scope>
    <source>
        <strain evidence="8">Brown Norway</strain>
    </source>
</reference>
<dbReference type="RefSeq" id="XP_017453516.1">
    <property type="nucleotide sequence ID" value="XM_017598027.3"/>
</dbReference>
<dbReference type="InterPro" id="IPR055272">
    <property type="entry name" value="POPDC1-3_dom"/>
</dbReference>
<proteinExistence type="predicted"/>
<dbReference type="AGR" id="RGD:735226"/>
<keyword evidence="4 6" id="KW-0472">Membrane</keyword>
<evidence type="ECO:0000259" key="7">
    <source>
        <dbReference type="Pfam" id="PF04831"/>
    </source>
</evidence>
<feature type="transmembrane region" description="Helical" evidence="6">
    <location>
        <begin position="77"/>
        <end position="97"/>
    </location>
</feature>
<keyword evidence="2 6" id="KW-0812">Transmembrane</keyword>
<sequence>MSANGSTVAQLLWQRPVCSGWKPDVEGAVYHLANCFLLMGFMAGSGVYGCFYLFGILGPGYLCLVLWGWLDACGLDIVLWNVLLTVACLLQMAHLVYRVRVNTLPEEFDLLYKTLCLPLQVPLQAYKEIVHCCHEQVLTLATEQTYAVEGETPINRLSLLLSGRVRVSQDGQFLHYIFPYQFMDSPEWESLQPSEEGTFQISASHHTPQPPSTADLLAAGPVTFSKHSSSAGHTRIPQSSSLASNLQPVLLDSCPIQVTLTAETECSYISWPRKNLHLLLNRERYISRLFSALLGYDISEKLYTLNDKLFAKFGLRFDIRLPSLYHVLSPSASDGAPESEKEDEETLEAAVSPAQARPICILPTPSCSPPPATTNFPVPLPRARMSRPDSGTLGEDSTSLVLEDFEEVSGSESFMDYRSDGEYMR</sequence>
<evidence type="ECO:0000256" key="5">
    <source>
        <dbReference type="SAM" id="MobiDB-lite"/>
    </source>
</evidence>
<keyword evidence="3 6" id="KW-1133">Transmembrane helix</keyword>
<reference evidence="8" key="3">
    <citation type="submission" date="2025-09" db="UniProtKB">
        <authorList>
            <consortium name="Ensembl"/>
        </authorList>
    </citation>
    <scope>IDENTIFICATION</scope>
    <source>
        <strain evidence="8">Brown Norway</strain>
    </source>
</reference>
<dbReference type="AlphaFoldDB" id="A0A8I6GG90"/>
<dbReference type="GeneTree" id="ENSGT00390000002563"/>
<dbReference type="GeneID" id="360718"/>
<feature type="domain" description="POPDC1-3" evidence="7">
    <location>
        <begin position="26"/>
        <end position="308"/>
    </location>
</feature>
<feature type="transmembrane region" description="Helical" evidence="6">
    <location>
        <begin position="46"/>
        <end position="70"/>
    </location>
</feature>
<keyword evidence="9" id="KW-1185">Reference proteome</keyword>
<gene>
    <name evidence="8 10" type="primary">Popdc2</name>
</gene>
<dbReference type="Proteomes" id="UP000002494">
    <property type="component" value="Chromosome 11"/>
</dbReference>
<dbReference type="Pfam" id="PF04831">
    <property type="entry name" value="POPDC1-3"/>
    <property type="match status" value="1"/>
</dbReference>
<comment type="subcellular location">
    <subcellularLocation>
        <location evidence="1">Membrane</location>
        <topology evidence="1">Multi-pass membrane protein</topology>
    </subcellularLocation>
</comment>
<accession>A0A8I6GG90</accession>
<evidence type="ECO:0000256" key="2">
    <source>
        <dbReference type="ARBA" id="ARBA00022692"/>
    </source>
</evidence>
<dbReference type="Ensembl" id="ENSRNOT00000095198.2">
    <property type="protein sequence ID" value="ENSRNOP00000087674.2"/>
    <property type="gene ID" value="ENSRNOG00000058752.3"/>
</dbReference>
<evidence type="ECO:0000256" key="1">
    <source>
        <dbReference type="ARBA" id="ARBA00004141"/>
    </source>
</evidence>
<dbReference type="RefSeq" id="XP_008766956.1">
    <property type="nucleotide sequence ID" value="XM_008768734.4"/>
</dbReference>
<evidence type="ECO:0000313" key="8">
    <source>
        <dbReference type="Ensembl" id="ENSRNOP00000087674.2"/>
    </source>
</evidence>
<evidence type="ECO:0000256" key="3">
    <source>
        <dbReference type="ARBA" id="ARBA00022989"/>
    </source>
</evidence>